<accession>A0A6J1S3J4</accession>
<dbReference type="GeneID" id="113204719"/>
<feature type="region of interest" description="Disordered" evidence="3">
    <location>
        <begin position="481"/>
        <end position="531"/>
    </location>
</feature>
<dbReference type="PANTHER" id="PTHR21737">
    <property type="entry name" value="POLYGLUTAMINE BINDING PROTEIN 1/MARVEL MEMBRANE-ASSOCIATING DOMAIN CONTAINING 3"/>
    <property type="match status" value="1"/>
</dbReference>
<protein>
    <recommendedName>
        <fullName evidence="2">Splicing factor Cactin</fullName>
    </recommendedName>
</protein>
<dbReference type="KEGG" id="foc:113204719"/>
<dbReference type="CTD" id="58509"/>
<reference evidence="7" key="1">
    <citation type="submission" date="2025-08" db="UniProtKB">
        <authorList>
            <consortium name="RefSeq"/>
        </authorList>
    </citation>
    <scope>IDENTIFICATION</scope>
    <source>
        <tissue evidence="7">Whole organism</tissue>
    </source>
</reference>
<sequence>MSSGYRDRSRDSRDDRYSDSQRKSHGSQMHRDRQRKYSPDRQRSSHQRKDRSRSREIFEHKSRERKRSASRSVERERHKAKNSRHSDSVRPSKSHKSRSKRADDSDSSPERKKKKKRKKSRSSSSSSSSSNSSASSADSTKLMKRLHEERQKQVERKLKEKERLKATETPEEKRLRRLLKKEAKERKRKERMGWDNDYLHYTNTDNPFGDGNLLSTFVWGKKLDREGLTGLSREDLEIRNRQKQEENKRELEKVKKRRQERELERQQREEETALLQRNKEAAQFQEWERQEDQFHLEQARLRSRIRMQDGRAKPIDLLAKYISSEEDVDAVEMHEPYTYLNGLATQDLEDLIEDIKVYKELERGRNLDYWHDITVIVEDELHKLRKLQKQNEYDSAVGRREGIHQAVAKDVSSVFKGKTATQLEELQTKIESKIRNKVEGLDIGYWESLLSQLKAHMARARLRDRHQENLRKKLQVLKAEQGVAGEGEAENQPSTSSAVDPKNEKIVEEEAANSDEDEENEEDEDDNEDEENAANDMLRESFADYDSGGYSPRYLQSSDLEPGTLVISEEDDLQRVEFARLQITQGAGQRVENVITAEERALQREARKGMAGDEAEFSVETQLDTQVYLWSDKYRPRKPRYFNRVHTGFEWNKYNQTHYDMDNPPPKIVQGYKFNIFYPDLIDKGATPEYFLTPCPENKDFALLRFHAGPPYEDIAFKIVNREWEYSYKRGFRCQFHNNIFQLWFHFKRYRYRR</sequence>
<feature type="compositionally biased region" description="Basic and acidic residues" evidence="3">
    <location>
        <begin position="100"/>
        <end position="110"/>
    </location>
</feature>
<feature type="compositionally biased region" description="Basic and acidic residues" evidence="3">
    <location>
        <begin position="1"/>
        <end position="22"/>
    </location>
</feature>
<feature type="compositionally biased region" description="Basic and acidic residues" evidence="3">
    <location>
        <begin position="53"/>
        <end position="62"/>
    </location>
</feature>
<dbReference type="InterPro" id="IPR019134">
    <property type="entry name" value="Cactin_C"/>
</dbReference>
<comment type="similarity">
    <text evidence="1">Belongs to the CACTIN family.</text>
</comment>
<evidence type="ECO:0000259" key="5">
    <source>
        <dbReference type="Pfam" id="PF10312"/>
    </source>
</evidence>
<dbReference type="InterPro" id="IPR018816">
    <property type="entry name" value="Cactin_central"/>
</dbReference>
<proteinExistence type="inferred from homology"/>
<feature type="domain" description="Splicing factor cactin central" evidence="5">
    <location>
        <begin position="277"/>
        <end position="466"/>
    </location>
</feature>
<evidence type="ECO:0000256" key="1">
    <source>
        <dbReference type="ARBA" id="ARBA00006895"/>
    </source>
</evidence>
<feature type="compositionally biased region" description="Basic residues" evidence="3">
    <location>
        <begin position="111"/>
        <end position="121"/>
    </location>
</feature>
<dbReference type="RefSeq" id="XP_026275774.1">
    <property type="nucleotide sequence ID" value="XM_026419989.2"/>
</dbReference>
<dbReference type="Pfam" id="PF09732">
    <property type="entry name" value="CactinC_cactus"/>
    <property type="match status" value="1"/>
</dbReference>
<feature type="compositionally biased region" description="Low complexity" evidence="3">
    <location>
        <begin position="122"/>
        <end position="139"/>
    </location>
</feature>
<feature type="domain" description="Splicing factor Cactin C-terminal" evidence="4">
    <location>
        <begin position="630"/>
        <end position="754"/>
    </location>
</feature>
<feature type="compositionally biased region" description="Basic and acidic residues" evidence="3">
    <location>
        <begin position="29"/>
        <end position="43"/>
    </location>
</feature>
<dbReference type="AlphaFoldDB" id="A0A6J1S3J4"/>
<gene>
    <name evidence="7" type="primary">LOC113204719</name>
</gene>
<dbReference type="GO" id="GO:0005737">
    <property type="term" value="C:cytoplasm"/>
    <property type="evidence" value="ECO:0007669"/>
    <property type="project" value="TreeGrafter"/>
</dbReference>
<name>A0A6J1S3J4_FRAOC</name>
<evidence type="ECO:0000259" key="4">
    <source>
        <dbReference type="Pfam" id="PF09732"/>
    </source>
</evidence>
<feature type="region of interest" description="Disordered" evidence="3">
    <location>
        <begin position="1"/>
        <end position="189"/>
    </location>
</feature>
<feature type="compositionally biased region" description="Basic and acidic residues" evidence="3">
    <location>
        <begin position="145"/>
        <end position="189"/>
    </location>
</feature>
<organism evidence="6 7">
    <name type="scientific">Frankliniella occidentalis</name>
    <name type="common">Western flower thrips</name>
    <name type="synonym">Euthrips occidentalis</name>
    <dbReference type="NCBI Taxonomy" id="133901"/>
    <lineage>
        <taxon>Eukaryota</taxon>
        <taxon>Metazoa</taxon>
        <taxon>Ecdysozoa</taxon>
        <taxon>Arthropoda</taxon>
        <taxon>Hexapoda</taxon>
        <taxon>Insecta</taxon>
        <taxon>Pterygota</taxon>
        <taxon>Neoptera</taxon>
        <taxon>Paraneoptera</taxon>
        <taxon>Thysanoptera</taxon>
        <taxon>Terebrantia</taxon>
        <taxon>Thripoidea</taxon>
        <taxon>Thripidae</taxon>
        <taxon>Frankliniella</taxon>
    </lineage>
</organism>
<dbReference type="GO" id="GO:0045292">
    <property type="term" value="P:mRNA cis splicing, via spliceosome"/>
    <property type="evidence" value="ECO:0007669"/>
    <property type="project" value="TreeGrafter"/>
</dbReference>
<dbReference type="OrthoDB" id="265955at2759"/>
<dbReference type="Pfam" id="PF10312">
    <property type="entry name" value="Cactin_mid"/>
    <property type="match status" value="1"/>
</dbReference>
<dbReference type="PANTHER" id="PTHR21737:SF4">
    <property type="entry name" value="SPLICING FACTOR CACTIN"/>
    <property type="match status" value="1"/>
</dbReference>
<feature type="region of interest" description="Disordered" evidence="3">
    <location>
        <begin position="243"/>
        <end position="269"/>
    </location>
</feature>
<evidence type="ECO:0000313" key="6">
    <source>
        <dbReference type="Proteomes" id="UP000504606"/>
    </source>
</evidence>
<dbReference type="GO" id="GO:0005681">
    <property type="term" value="C:spliceosomal complex"/>
    <property type="evidence" value="ECO:0007669"/>
    <property type="project" value="TreeGrafter"/>
</dbReference>
<evidence type="ECO:0000256" key="2">
    <source>
        <dbReference type="ARBA" id="ARBA00034534"/>
    </source>
</evidence>
<dbReference type="Proteomes" id="UP000504606">
    <property type="component" value="Unplaced"/>
</dbReference>
<evidence type="ECO:0000313" key="7">
    <source>
        <dbReference type="RefSeq" id="XP_026275774.1"/>
    </source>
</evidence>
<evidence type="ECO:0000256" key="3">
    <source>
        <dbReference type="SAM" id="MobiDB-lite"/>
    </source>
</evidence>
<keyword evidence="6" id="KW-1185">Reference proteome</keyword>
<dbReference type="SMART" id="SM01050">
    <property type="entry name" value="CactinC_cactus"/>
    <property type="match status" value="1"/>
</dbReference>
<feature type="compositionally biased region" description="Acidic residues" evidence="3">
    <location>
        <begin position="509"/>
        <end position="531"/>
    </location>
</feature>